<keyword evidence="7" id="KW-0436">Ligase</keyword>
<evidence type="ECO:0000256" key="1">
    <source>
        <dbReference type="ARBA" id="ARBA00004141"/>
    </source>
</evidence>
<feature type="transmembrane region" description="Helical" evidence="5">
    <location>
        <begin position="116"/>
        <end position="136"/>
    </location>
</feature>
<protein>
    <submittedName>
        <fullName evidence="7">O-antigen ligase family protein</fullName>
    </submittedName>
</protein>
<feature type="transmembrane region" description="Helical" evidence="5">
    <location>
        <begin position="156"/>
        <end position="173"/>
    </location>
</feature>
<feature type="transmembrane region" description="Helical" evidence="5">
    <location>
        <begin position="12"/>
        <end position="29"/>
    </location>
</feature>
<feature type="transmembrane region" description="Helical" evidence="5">
    <location>
        <begin position="193"/>
        <end position="214"/>
    </location>
</feature>
<dbReference type="GO" id="GO:0016020">
    <property type="term" value="C:membrane"/>
    <property type="evidence" value="ECO:0007669"/>
    <property type="project" value="UniProtKB-SubCell"/>
</dbReference>
<gene>
    <name evidence="7" type="ORF">IDH45_31460</name>
</gene>
<proteinExistence type="predicted"/>
<feature type="transmembrane region" description="Helical" evidence="5">
    <location>
        <begin position="41"/>
        <end position="60"/>
    </location>
</feature>
<dbReference type="InterPro" id="IPR007016">
    <property type="entry name" value="O-antigen_ligase-rel_domated"/>
</dbReference>
<feature type="transmembrane region" description="Helical" evidence="5">
    <location>
        <begin position="66"/>
        <end position="84"/>
    </location>
</feature>
<keyword evidence="2 5" id="KW-0812">Transmembrane</keyword>
<keyword evidence="3 5" id="KW-1133">Transmembrane helix</keyword>
<evidence type="ECO:0000313" key="7">
    <source>
        <dbReference type="EMBL" id="MBD2866498.1"/>
    </source>
</evidence>
<evidence type="ECO:0000256" key="4">
    <source>
        <dbReference type="ARBA" id="ARBA00023136"/>
    </source>
</evidence>
<comment type="subcellular location">
    <subcellularLocation>
        <location evidence="1">Membrane</location>
        <topology evidence="1">Multi-pass membrane protein</topology>
    </subcellularLocation>
</comment>
<dbReference type="PANTHER" id="PTHR37422">
    <property type="entry name" value="TEICHURONIC ACID BIOSYNTHESIS PROTEIN TUAE"/>
    <property type="match status" value="1"/>
</dbReference>
<keyword evidence="8" id="KW-1185">Reference proteome</keyword>
<dbReference type="RefSeq" id="WP_190932116.1">
    <property type="nucleotide sequence ID" value="NZ_JACXJA010000061.1"/>
</dbReference>
<comment type="caution">
    <text evidence="7">The sequence shown here is derived from an EMBL/GenBank/DDBJ whole genome shotgun (WGS) entry which is preliminary data.</text>
</comment>
<evidence type="ECO:0000256" key="5">
    <source>
        <dbReference type="SAM" id="Phobius"/>
    </source>
</evidence>
<reference evidence="7" key="1">
    <citation type="submission" date="2020-09" db="EMBL/GenBank/DDBJ databases">
        <title>A novel bacterium of genus Paenibacillus, isolated from South China Sea.</title>
        <authorList>
            <person name="Huang H."/>
            <person name="Mo K."/>
            <person name="Hu Y."/>
        </authorList>
    </citation>
    <scope>NUCLEOTIDE SEQUENCE</scope>
    <source>
        <strain evidence="7">IB182363</strain>
    </source>
</reference>
<evidence type="ECO:0000259" key="6">
    <source>
        <dbReference type="Pfam" id="PF04932"/>
    </source>
</evidence>
<feature type="transmembrane region" description="Helical" evidence="5">
    <location>
        <begin position="360"/>
        <end position="376"/>
    </location>
</feature>
<evidence type="ECO:0000313" key="8">
    <source>
        <dbReference type="Proteomes" id="UP000639396"/>
    </source>
</evidence>
<dbReference type="GO" id="GO:0016874">
    <property type="term" value="F:ligase activity"/>
    <property type="evidence" value="ECO:0007669"/>
    <property type="project" value="UniProtKB-KW"/>
</dbReference>
<name>A0A927CH23_9BACL</name>
<accession>A0A927CH23</accession>
<evidence type="ECO:0000256" key="3">
    <source>
        <dbReference type="ARBA" id="ARBA00022989"/>
    </source>
</evidence>
<dbReference type="InterPro" id="IPR051533">
    <property type="entry name" value="WaaL-like"/>
</dbReference>
<feature type="transmembrane region" description="Helical" evidence="5">
    <location>
        <begin position="329"/>
        <end position="348"/>
    </location>
</feature>
<keyword evidence="4 5" id="KW-0472">Membrane</keyword>
<dbReference type="EMBL" id="JACXJA010000061">
    <property type="protein sequence ID" value="MBD2866498.1"/>
    <property type="molecule type" value="Genomic_DNA"/>
</dbReference>
<feature type="transmembrane region" description="Helical" evidence="5">
    <location>
        <begin position="226"/>
        <end position="244"/>
    </location>
</feature>
<dbReference type="Proteomes" id="UP000639396">
    <property type="component" value="Unassembled WGS sequence"/>
</dbReference>
<dbReference type="AlphaFoldDB" id="A0A927CH23"/>
<feature type="domain" description="O-antigen ligase-related" evidence="6">
    <location>
        <begin position="191"/>
        <end position="336"/>
    </location>
</feature>
<dbReference type="PANTHER" id="PTHR37422:SF13">
    <property type="entry name" value="LIPOPOLYSACCHARIDE BIOSYNTHESIS PROTEIN PA4999-RELATED"/>
    <property type="match status" value="1"/>
</dbReference>
<feature type="transmembrane region" description="Helical" evidence="5">
    <location>
        <begin position="91"/>
        <end position="110"/>
    </location>
</feature>
<dbReference type="Pfam" id="PF04932">
    <property type="entry name" value="Wzy_C"/>
    <property type="match status" value="1"/>
</dbReference>
<organism evidence="7 8">
    <name type="scientific">Paenibacillus oceani</name>
    <dbReference type="NCBI Taxonomy" id="2772510"/>
    <lineage>
        <taxon>Bacteria</taxon>
        <taxon>Bacillati</taxon>
        <taxon>Bacillota</taxon>
        <taxon>Bacilli</taxon>
        <taxon>Bacillales</taxon>
        <taxon>Paenibacillaceae</taxon>
        <taxon>Paenibacillus</taxon>
    </lineage>
</organism>
<sequence>MLARMEFGTKKRNIGLLVACIYILLSYIGKQGIIDERLHSLSLYLLIVMCTMSFVFLGRFKLVNYHAWYITFITLSIISCLYALDINTAFGSVYNLIVVLGLTLALTWVINGEEDIGKILVCFSLSGFGLFTLLLATNQLFTTDRLGESLFGNANYFALIVMVSLMSSTWLLLYNPGVKKLLFALCVASEFYLLFLSGGRKYILVSALFLYILLILKKNKKGKMEVVKYTLVFIFIGIIGYWAMFNIPQLYNTVGYRMEGVFNIFSGEEKVKLPEDQIRQNMIIYGLDFFAQRPVFGFGIDNYKLMYGNISGNVVYAHNNFIELMVTHGLLGLVLYYSYYIFLIYKLLMDREDATKLRDFFLAFLICLFPLELGIVSYNMHFIQLLISLGSIYLYMKALKKKTGTLLFKV</sequence>
<evidence type="ECO:0000256" key="2">
    <source>
        <dbReference type="ARBA" id="ARBA00022692"/>
    </source>
</evidence>